<name>A0ACA9QUU5_9GLOM</name>
<accession>A0ACA9QUU5</accession>
<proteinExistence type="predicted"/>
<evidence type="ECO:0000313" key="2">
    <source>
        <dbReference type="Proteomes" id="UP000789525"/>
    </source>
</evidence>
<reference evidence="1" key="1">
    <citation type="submission" date="2021-06" db="EMBL/GenBank/DDBJ databases">
        <authorList>
            <person name="Kallberg Y."/>
            <person name="Tangrot J."/>
            <person name="Rosling A."/>
        </authorList>
    </citation>
    <scope>NUCLEOTIDE SEQUENCE</scope>
    <source>
        <strain evidence="1">CL356</strain>
    </source>
</reference>
<keyword evidence="2" id="KW-1185">Reference proteome</keyword>
<protein>
    <submittedName>
        <fullName evidence="1">2756_t:CDS:1</fullName>
    </submittedName>
</protein>
<dbReference type="Proteomes" id="UP000789525">
    <property type="component" value="Unassembled WGS sequence"/>
</dbReference>
<comment type="caution">
    <text evidence="1">The sequence shown here is derived from an EMBL/GenBank/DDBJ whole genome shotgun (WGS) entry which is preliminary data.</text>
</comment>
<feature type="non-terminal residue" evidence="1">
    <location>
        <position position="47"/>
    </location>
</feature>
<sequence length="47" mass="5074">MAEAECDEWQSRTADNRDLTCEINGYIVVAVIGSARSNSSRTPEGNG</sequence>
<evidence type="ECO:0000313" key="1">
    <source>
        <dbReference type="EMBL" id="CAG8765235.1"/>
    </source>
</evidence>
<dbReference type="EMBL" id="CAJVPT010061359">
    <property type="protein sequence ID" value="CAG8765235.1"/>
    <property type="molecule type" value="Genomic_DNA"/>
</dbReference>
<gene>
    <name evidence="1" type="ORF">ACOLOM_LOCUS13419</name>
</gene>
<organism evidence="1 2">
    <name type="scientific">Acaulospora colombiana</name>
    <dbReference type="NCBI Taxonomy" id="27376"/>
    <lineage>
        <taxon>Eukaryota</taxon>
        <taxon>Fungi</taxon>
        <taxon>Fungi incertae sedis</taxon>
        <taxon>Mucoromycota</taxon>
        <taxon>Glomeromycotina</taxon>
        <taxon>Glomeromycetes</taxon>
        <taxon>Diversisporales</taxon>
        <taxon>Acaulosporaceae</taxon>
        <taxon>Acaulospora</taxon>
    </lineage>
</organism>